<keyword evidence="6 8" id="KW-0456">Lyase</keyword>
<evidence type="ECO:0000256" key="1">
    <source>
        <dbReference type="ARBA" id="ARBA00001933"/>
    </source>
</evidence>
<keyword evidence="4 8" id="KW-0663">Pyridoxal phosphate</keyword>
<dbReference type="OrthoDB" id="9764079at2"/>
<dbReference type="InterPro" id="IPR015421">
    <property type="entry name" value="PyrdxlP-dep_Trfase_major"/>
</dbReference>
<dbReference type="EC" id="4.1.99.1" evidence="8"/>
<evidence type="ECO:0000256" key="4">
    <source>
        <dbReference type="ARBA" id="ARBA00022898"/>
    </source>
</evidence>
<feature type="modified residue" description="N6-(pyridoxal phosphate)lysine" evidence="8 9">
    <location>
        <position position="260"/>
    </location>
</feature>
<keyword evidence="5 8" id="KW-0823">Tryptophan catabolism</keyword>
<evidence type="ECO:0000256" key="8">
    <source>
        <dbReference type="HAMAP-Rule" id="MF_00544"/>
    </source>
</evidence>
<evidence type="ECO:0000313" key="12">
    <source>
        <dbReference type="Proteomes" id="UP000236434"/>
    </source>
</evidence>
<dbReference type="SUPFAM" id="SSF53383">
    <property type="entry name" value="PLP-dependent transferases"/>
    <property type="match status" value="1"/>
</dbReference>
<evidence type="ECO:0000256" key="9">
    <source>
        <dbReference type="PIRSR" id="PIRSR611166-50"/>
    </source>
</evidence>
<proteinExistence type="inferred from homology"/>
<evidence type="ECO:0000256" key="2">
    <source>
        <dbReference type="ARBA" id="ARBA00004662"/>
    </source>
</evidence>
<evidence type="ECO:0000256" key="7">
    <source>
        <dbReference type="ARBA" id="ARBA00047962"/>
    </source>
</evidence>
<reference evidence="11 12" key="1">
    <citation type="submission" date="2013-12" db="EMBL/GenBank/DDBJ databases">
        <title>Comparative genomics of Petrotoga isolates.</title>
        <authorList>
            <person name="Nesbo C.L."/>
            <person name="Charchuk R."/>
            <person name="Chow K."/>
        </authorList>
    </citation>
    <scope>NUCLEOTIDE SEQUENCE [LARGE SCALE GENOMIC DNA]</scope>
    <source>
        <strain evidence="11 12">DSM 13574</strain>
    </source>
</reference>
<dbReference type="InterPro" id="IPR013440">
    <property type="entry name" value="TNase"/>
</dbReference>
<accession>A0A2K1NZP6</accession>
<dbReference type="PIRSF" id="PIRSF001386">
    <property type="entry name" value="Trpase"/>
    <property type="match status" value="1"/>
</dbReference>
<dbReference type="Pfam" id="PF01212">
    <property type="entry name" value="Beta_elim_lyase"/>
    <property type="match status" value="1"/>
</dbReference>
<dbReference type="PANTHER" id="PTHR32325">
    <property type="entry name" value="BETA-ELIMINATING LYASE-LIKE PROTEIN-RELATED"/>
    <property type="match status" value="1"/>
</dbReference>
<evidence type="ECO:0000259" key="10">
    <source>
        <dbReference type="Pfam" id="PF01212"/>
    </source>
</evidence>
<dbReference type="Gene3D" id="3.90.1150.10">
    <property type="entry name" value="Aspartate Aminotransferase, domain 1"/>
    <property type="match status" value="1"/>
</dbReference>
<dbReference type="RefSeq" id="WP_103067045.1">
    <property type="nucleotide sequence ID" value="NZ_AZRL01000016.1"/>
</dbReference>
<organism evidence="11 12">
    <name type="scientific">Petrotoga olearia DSM 13574</name>
    <dbReference type="NCBI Taxonomy" id="1122955"/>
    <lineage>
        <taxon>Bacteria</taxon>
        <taxon>Thermotogati</taxon>
        <taxon>Thermotogota</taxon>
        <taxon>Thermotogae</taxon>
        <taxon>Petrotogales</taxon>
        <taxon>Petrotogaceae</taxon>
        <taxon>Petrotoga</taxon>
    </lineage>
</organism>
<dbReference type="InterPro" id="IPR015422">
    <property type="entry name" value="PyrdxlP-dep_Trfase_small"/>
</dbReference>
<evidence type="ECO:0000256" key="5">
    <source>
        <dbReference type="ARBA" id="ARBA00023079"/>
    </source>
</evidence>
<comment type="caution">
    <text evidence="11">The sequence shown here is derived from an EMBL/GenBank/DDBJ whole genome shotgun (WGS) entry which is preliminary data.</text>
</comment>
<dbReference type="Proteomes" id="UP000236434">
    <property type="component" value="Unassembled WGS sequence"/>
</dbReference>
<dbReference type="AlphaFoldDB" id="A0A2K1NZP6"/>
<evidence type="ECO:0000256" key="6">
    <source>
        <dbReference type="ARBA" id="ARBA00023239"/>
    </source>
</evidence>
<protein>
    <recommendedName>
        <fullName evidence="8">Tryptophanase</fullName>
        <ecNumber evidence="8">4.1.99.1</ecNumber>
    </recommendedName>
    <alternativeName>
        <fullName evidence="8">L-tryptophan indole-lyase</fullName>
        <shortName evidence="8">TNase</shortName>
    </alternativeName>
</protein>
<dbReference type="InterPro" id="IPR011166">
    <property type="entry name" value="Beta-eliminating_lyase"/>
</dbReference>
<dbReference type="EMBL" id="AZRL01000016">
    <property type="protein sequence ID" value="PNR96002.1"/>
    <property type="molecule type" value="Genomic_DNA"/>
</dbReference>
<dbReference type="NCBIfam" id="NF009709">
    <property type="entry name" value="PRK13238.1"/>
    <property type="match status" value="1"/>
</dbReference>
<dbReference type="PANTHER" id="PTHR32325:SF4">
    <property type="entry name" value="TRYPTOPHANASE"/>
    <property type="match status" value="1"/>
</dbReference>
<sequence length="462" mass="52338">MEKKADPEPFKIKMVEPIKRISRKERKEALKRTGYNLFALKSEEVYIDLLTDSGTGAMSDNQWSGLMLGDESYAGSKSFYHLLETSKEIFDYNYFVPTHQGRGAEQVLFPLLIKKPGQYVLSNMHFDTTKAHVELAKGRPVDLVIEEALDTDTYHPFKGNFDLEKLESFISDKGSNNIAFIIITITCNSSGGQPVSMQNIRQVRELAGKYGIRVFLDAARFAENAYFIKQREKEYFEKSIEEIVKEMFSYADGFTMSAKKDAIVNIGGLIGIKNDEDLYNQVKAALVPLEGFPTYGGLAGRDMEVMARGLKEGIQIDYLDYRIKQVKYLGDRLREGGVPIQYPTGGHAVFVDAKKLLPHIPYYQFPAQALANALYLESGVRGVEVGSLMMGRDPQTGEQLESPFEFLRLAIPRRVYTYNHLDYVVEGLLAVREISNSLKGLEFTYEAKILRHFMARLKPIET</sequence>
<dbReference type="CDD" id="cd00617">
    <property type="entry name" value="Tnase_like"/>
    <property type="match status" value="1"/>
</dbReference>
<dbReference type="HAMAP" id="MF_00544">
    <property type="entry name" value="Tryptophanase"/>
    <property type="match status" value="1"/>
</dbReference>
<dbReference type="PROSITE" id="PS00853">
    <property type="entry name" value="BETA_ELIM_LYASE"/>
    <property type="match status" value="1"/>
</dbReference>
<dbReference type="InterPro" id="IPR015424">
    <property type="entry name" value="PyrdxlP-dep_Trfase"/>
</dbReference>
<evidence type="ECO:0000256" key="3">
    <source>
        <dbReference type="ARBA" id="ARBA00009721"/>
    </source>
</evidence>
<dbReference type="Gene3D" id="3.40.640.10">
    <property type="entry name" value="Type I PLP-dependent aspartate aminotransferase-like (Major domain)"/>
    <property type="match status" value="1"/>
</dbReference>
<name>A0A2K1NZP6_9BACT</name>
<comment type="subunit">
    <text evidence="8">Homotetramer.</text>
</comment>
<feature type="domain" description="Aromatic amino acid beta-eliminating lyase/threonine aldolase" evidence="10">
    <location>
        <begin position="48"/>
        <end position="425"/>
    </location>
</feature>
<dbReference type="UniPathway" id="UPA00332">
    <property type="reaction ID" value="UER00452"/>
</dbReference>
<comment type="catalytic activity">
    <reaction evidence="7 8">
        <text>L-tryptophan + H2O = indole + pyruvate + NH4(+)</text>
        <dbReference type="Rhea" id="RHEA:19553"/>
        <dbReference type="ChEBI" id="CHEBI:15361"/>
        <dbReference type="ChEBI" id="CHEBI:15377"/>
        <dbReference type="ChEBI" id="CHEBI:16881"/>
        <dbReference type="ChEBI" id="CHEBI:28938"/>
        <dbReference type="ChEBI" id="CHEBI:57912"/>
        <dbReference type="EC" id="4.1.99.1"/>
    </reaction>
</comment>
<comment type="pathway">
    <text evidence="2 8">Amino-acid degradation; L-tryptophan degradation via pyruvate pathway; indole and pyruvate from L-tryptophan: step 1/1.</text>
</comment>
<dbReference type="InterPro" id="IPR001597">
    <property type="entry name" value="ArAA_b-elim_lyase/Thr_aldolase"/>
</dbReference>
<dbReference type="GO" id="GO:0009034">
    <property type="term" value="F:tryptophanase activity"/>
    <property type="evidence" value="ECO:0007669"/>
    <property type="project" value="UniProtKB-UniRule"/>
</dbReference>
<dbReference type="InterPro" id="IPR018176">
    <property type="entry name" value="Tryptophanase_CS"/>
</dbReference>
<evidence type="ECO:0000313" key="11">
    <source>
        <dbReference type="EMBL" id="PNR96002.1"/>
    </source>
</evidence>
<comment type="cofactor">
    <cofactor evidence="1 8 9">
        <name>pyridoxal 5'-phosphate</name>
        <dbReference type="ChEBI" id="CHEBI:597326"/>
    </cofactor>
</comment>
<comment type="similarity">
    <text evidence="3 8">Belongs to the beta-eliminating lyase family.</text>
</comment>
<gene>
    <name evidence="8 11" type="primary">tnaA</name>
    <name evidence="11" type="ORF">X929_05670</name>
</gene>